<name>A0AAQ4CUS4_9CREN</name>
<dbReference type="InterPro" id="IPR020945">
    <property type="entry name" value="DMSO/NO3_reduct_chaperone"/>
</dbReference>
<dbReference type="Proteomes" id="UP001319921">
    <property type="component" value="Chromosome"/>
</dbReference>
<dbReference type="KEGG" id="scas:SACC_25720"/>
<dbReference type="InterPro" id="IPR036411">
    <property type="entry name" value="TorD-like_sf"/>
</dbReference>
<keyword evidence="2" id="KW-1185">Reference proteome</keyword>
<dbReference type="GeneID" id="68867290"/>
<gene>
    <name evidence="1" type="ORF">SACC_25720</name>
</gene>
<dbReference type="AlphaFoldDB" id="A0AAQ4CUS4"/>
<organism evidence="1 2">
    <name type="scientific">Saccharolobus caldissimus</name>
    <dbReference type="NCBI Taxonomy" id="1702097"/>
    <lineage>
        <taxon>Archaea</taxon>
        <taxon>Thermoproteota</taxon>
        <taxon>Thermoprotei</taxon>
        <taxon>Sulfolobales</taxon>
        <taxon>Sulfolobaceae</taxon>
        <taxon>Saccharolobus</taxon>
    </lineage>
</organism>
<dbReference type="RefSeq" id="WP_229569933.1">
    <property type="nucleotide sequence ID" value="NZ_AP025226.1"/>
</dbReference>
<accession>A0AAQ4CUS4</accession>
<sequence>MEEVNIKDTLSFFKYILLDFLSQAFHYPYKLKDIKDLQNRARQVEEIVRYLCDEKLFEKFERFKNFIDSINDINKLTEIEIQFVELDKPYNVNLSLYESINRFGYYDLVTVNEIRGLYNAVGIDPQEEPDLLSTELGFLAFLYFAKATGNDTSSVISTFLNKHVNKWVPRLAEGLAKSNYQYFSILGELLRETLRCIGNEG</sequence>
<evidence type="ECO:0000313" key="1">
    <source>
        <dbReference type="EMBL" id="BDB99555.1"/>
    </source>
</evidence>
<evidence type="ECO:0000313" key="2">
    <source>
        <dbReference type="Proteomes" id="UP001319921"/>
    </source>
</evidence>
<dbReference type="EMBL" id="AP025226">
    <property type="protein sequence ID" value="BDB99555.1"/>
    <property type="molecule type" value="Genomic_DNA"/>
</dbReference>
<dbReference type="SUPFAM" id="SSF89155">
    <property type="entry name" value="TorD-like"/>
    <property type="match status" value="1"/>
</dbReference>
<reference evidence="1 2" key="1">
    <citation type="journal article" date="2022" name="Microbiol. Resour. Announc.">
        <title>Complete Genome Sequence of the Hyperthermophilic and Acidophilic Archaeon Saccharolobus caldissimus Strain HS-3T.</title>
        <authorList>
            <person name="Sakai H.D."/>
            <person name="Kurosawa N."/>
        </authorList>
    </citation>
    <scope>NUCLEOTIDE SEQUENCE [LARGE SCALE GENOMIC DNA]</scope>
    <source>
        <strain evidence="1 2">JCM32116</strain>
    </source>
</reference>
<protein>
    <submittedName>
        <fullName evidence="1">Uncharacterized protein</fullName>
    </submittedName>
</protein>
<proteinExistence type="predicted"/>
<dbReference type="Pfam" id="PF02613">
    <property type="entry name" value="Nitrate_red_del"/>
    <property type="match status" value="1"/>
</dbReference>
<dbReference type="Gene3D" id="1.10.3480.10">
    <property type="entry name" value="TorD-like"/>
    <property type="match status" value="1"/>
</dbReference>